<dbReference type="Pfam" id="PF05175">
    <property type="entry name" value="MTS"/>
    <property type="match status" value="1"/>
</dbReference>
<evidence type="ECO:0000313" key="7">
    <source>
        <dbReference type="EMBL" id="BCD96335.1"/>
    </source>
</evidence>
<evidence type="ECO:0000256" key="3">
    <source>
        <dbReference type="ARBA" id="ARBA00022603"/>
    </source>
</evidence>
<dbReference type="PROSITE" id="PS00092">
    <property type="entry name" value="N6_MTASE"/>
    <property type="match status" value="1"/>
</dbReference>
<name>A0AAN1WF09_9GAMM</name>
<dbReference type="PANTHER" id="PTHR47816">
    <property type="entry name" value="RIBOSOMAL RNA SMALL SUBUNIT METHYLTRANSFERASE C"/>
    <property type="match status" value="1"/>
</dbReference>
<sequence>MTQDLAITLLLSQLQQVPTGQHCTWFADENSLTILPLLAQTSAKLSLCTNRYDIHTQALALGINSEFNDAQLAEAITPQTQHVFIRISKEKPLAHHTLNHAAKTLKSDATLHLAGLKGEGIKTYLKKTQTLFLKSLATKKNKDAHYGAFSSANIDAAPLDTQNYNQLRDIGSFNNQTLLSKPGVFGFEKIDEGSKLLLEVTQKYLQNHNIQPHNQLDLGCGYGLLTFGSRHWGCKNFTATDNNAAALLAIAASAKANNLELDIIAADAGAEIQGTFDCILCNPPFHQGFSISGDLTDKFLDNASQKLSPKGHAFFVVNSFIGIEKKASRYFKQQETLTNTKRFKVLAFSNH</sequence>
<evidence type="ECO:0000259" key="6">
    <source>
        <dbReference type="Pfam" id="PF05175"/>
    </source>
</evidence>
<dbReference type="RefSeq" id="WP_236985836.1">
    <property type="nucleotide sequence ID" value="NZ_AP023086.1"/>
</dbReference>
<organism evidence="7 8">
    <name type="scientific">Marinagarivorans cellulosilyticus</name>
    <dbReference type="NCBI Taxonomy" id="2721545"/>
    <lineage>
        <taxon>Bacteria</taxon>
        <taxon>Pseudomonadati</taxon>
        <taxon>Pseudomonadota</taxon>
        <taxon>Gammaproteobacteria</taxon>
        <taxon>Cellvibrionales</taxon>
        <taxon>Cellvibrionaceae</taxon>
        <taxon>Marinagarivorans</taxon>
    </lineage>
</organism>
<dbReference type="CDD" id="cd02440">
    <property type="entry name" value="AdoMet_MTases"/>
    <property type="match status" value="1"/>
</dbReference>
<evidence type="ECO:0000256" key="4">
    <source>
        <dbReference type="ARBA" id="ARBA00022679"/>
    </source>
</evidence>
<dbReference type="AlphaFoldDB" id="A0AAN1WF09"/>
<protein>
    <submittedName>
        <fullName evidence="7">16S rRNA (Guanine1207-N2)-methyltransferase</fullName>
        <ecNumber evidence="7">2.1.1.172</ecNumber>
    </submittedName>
</protein>
<keyword evidence="2" id="KW-0698">rRNA processing</keyword>
<dbReference type="InterPro" id="IPR007848">
    <property type="entry name" value="Small_mtfrase_dom"/>
</dbReference>
<evidence type="ECO:0000256" key="2">
    <source>
        <dbReference type="ARBA" id="ARBA00022552"/>
    </source>
</evidence>
<dbReference type="PANTHER" id="PTHR47816:SF4">
    <property type="entry name" value="RIBOSOMAL RNA SMALL SUBUNIT METHYLTRANSFERASE C"/>
    <property type="match status" value="1"/>
</dbReference>
<accession>A0AAN1WF09</accession>
<dbReference type="GO" id="GO:0003676">
    <property type="term" value="F:nucleic acid binding"/>
    <property type="evidence" value="ECO:0007669"/>
    <property type="project" value="InterPro"/>
</dbReference>
<dbReference type="InterPro" id="IPR046977">
    <property type="entry name" value="RsmC/RlmG"/>
</dbReference>
<gene>
    <name evidence="7" type="ORF">MARGE09_P0535</name>
</gene>
<dbReference type="SUPFAM" id="SSF53335">
    <property type="entry name" value="S-adenosyl-L-methionine-dependent methyltransferases"/>
    <property type="match status" value="1"/>
</dbReference>
<keyword evidence="1" id="KW-0963">Cytoplasm</keyword>
<dbReference type="EMBL" id="AP023086">
    <property type="protein sequence ID" value="BCD96335.1"/>
    <property type="molecule type" value="Genomic_DNA"/>
</dbReference>
<dbReference type="EC" id="2.1.1.172" evidence="7"/>
<dbReference type="KEGG" id="marq:MARGE09_P0535"/>
<keyword evidence="4 7" id="KW-0808">Transferase</keyword>
<keyword evidence="8" id="KW-1185">Reference proteome</keyword>
<feature type="domain" description="Methyltransferase small" evidence="6">
    <location>
        <begin position="177"/>
        <end position="346"/>
    </location>
</feature>
<keyword evidence="3 7" id="KW-0489">Methyltransferase</keyword>
<dbReference type="InterPro" id="IPR002052">
    <property type="entry name" value="DNA_methylase_N6_adenine_CS"/>
</dbReference>
<evidence type="ECO:0000256" key="5">
    <source>
        <dbReference type="ARBA" id="ARBA00022691"/>
    </source>
</evidence>
<evidence type="ECO:0000256" key="1">
    <source>
        <dbReference type="ARBA" id="ARBA00022490"/>
    </source>
</evidence>
<evidence type="ECO:0000313" key="8">
    <source>
        <dbReference type="Proteomes" id="UP001320119"/>
    </source>
</evidence>
<dbReference type="Gene3D" id="3.40.50.150">
    <property type="entry name" value="Vaccinia Virus protein VP39"/>
    <property type="match status" value="2"/>
</dbReference>
<dbReference type="GO" id="GO:0052914">
    <property type="term" value="F:16S rRNA (guanine(1207)-N(2))-methyltransferase activity"/>
    <property type="evidence" value="ECO:0007669"/>
    <property type="project" value="UniProtKB-EC"/>
</dbReference>
<proteinExistence type="predicted"/>
<dbReference type="Proteomes" id="UP001320119">
    <property type="component" value="Chromosome"/>
</dbReference>
<keyword evidence="5" id="KW-0949">S-adenosyl-L-methionine</keyword>
<reference evidence="7 8" key="1">
    <citation type="journal article" date="2022" name="IScience">
        <title>An ultrasensitive nanofiber-based assay for enzymatic hydrolysis and deep-sea microbial degradation of cellulose.</title>
        <authorList>
            <person name="Tsudome M."/>
            <person name="Tachioka M."/>
            <person name="Miyazaki M."/>
            <person name="Uchimura K."/>
            <person name="Tsuda M."/>
            <person name="Takaki Y."/>
            <person name="Deguchi S."/>
        </authorList>
    </citation>
    <scope>NUCLEOTIDE SEQUENCE [LARGE SCALE GENOMIC DNA]</scope>
    <source>
        <strain evidence="7 8">GE09</strain>
    </source>
</reference>
<dbReference type="InterPro" id="IPR029063">
    <property type="entry name" value="SAM-dependent_MTases_sf"/>
</dbReference>